<keyword evidence="2" id="KW-1185">Reference proteome</keyword>
<dbReference type="Pfam" id="PF13277">
    <property type="entry name" value="YmdB"/>
    <property type="match status" value="1"/>
</dbReference>
<dbReference type="InterPro" id="IPR029052">
    <property type="entry name" value="Metallo-depent_PP-like"/>
</dbReference>
<dbReference type="PIRSF" id="PIRSF004789">
    <property type="entry name" value="DR1281"/>
    <property type="match status" value="1"/>
</dbReference>
<accession>A0ABY2TSA2</accession>
<dbReference type="Proteomes" id="UP000310168">
    <property type="component" value="Unassembled WGS sequence"/>
</dbReference>
<proteinExistence type="predicted"/>
<gene>
    <name evidence="1" type="ORF">EZH24_05895</name>
</gene>
<dbReference type="PANTHER" id="PTHR36303">
    <property type="entry name" value="2',3'-CYCLIC-NUCLEOTIDE 2'-PHOSPHODIESTERASE"/>
    <property type="match status" value="1"/>
</dbReference>
<evidence type="ECO:0000313" key="1">
    <source>
        <dbReference type="EMBL" id="TKZ35318.1"/>
    </source>
</evidence>
<comment type="caution">
    <text evidence="1">The sequence shown here is derived from an EMBL/GenBank/DDBJ whole genome shotgun (WGS) entry which is preliminary data.</text>
</comment>
<dbReference type="InterPro" id="IPR005235">
    <property type="entry name" value="YmdB-like"/>
</dbReference>
<dbReference type="RefSeq" id="WP_137998213.1">
    <property type="nucleotide sequence ID" value="NZ_SJDU01000120.1"/>
</dbReference>
<dbReference type="NCBIfam" id="TIGR00282">
    <property type="entry name" value="TIGR00282 family metallophosphoesterase"/>
    <property type="match status" value="1"/>
</dbReference>
<dbReference type="CDD" id="cd07382">
    <property type="entry name" value="MPP_DR1281"/>
    <property type="match status" value="1"/>
</dbReference>
<sequence length="273" mass="30442">MSVKNILCLGDIIGVTGRYAIRRHLEEIKLEHEIDFVIANGENAANGIGITRDTAAELFNSGVNVLTSGNHIWNNRDVFALIGSENRLLRPYNFPSEAPGLGYYIYDIFDCKIGVINLMGRTFMDALDCPFKKSHLAIKHIKEKTNIIFIDFHAEATAEKIAFSYYLEGQVSCIFGTHTHVQTADEKILNSYTAYISDIGMCGGYNSVIGMKKEAAIARFVSKIPHRFEVDTDSPMINGIIVQVDTDSGRALSIKRINTVYHNDKLESGENKK</sequence>
<protein>
    <submittedName>
        <fullName evidence="1">TIGR00282 family metallophosphoesterase</fullName>
    </submittedName>
</protein>
<evidence type="ECO:0000313" key="2">
    <source>
        <dbReference type="Proteomes" id="UP000310168"/>
    </source>
</evidence>
<dbReference type="PANTHER" id="PTHR36303:SF1">
    <property type="entry name" value="2',3'-CYCLIC-NUCLEOTIDE 2'-PHOSPHODIESTERASE"/>
    <property type="match status" value="1"/>
</dbReference>
<name>A0ABY2TSA2_9SPIR</name>
<dbReference type="Gene3D" id="3.60.21.10">
    <property type="match status" value="1"/>
</dbReference>
<organism evidence="1 2">
    <name type="scientific">Brachyspira catarrhinii</name>
    <dbReference type="NCBI Taxonomy" id="2528966"/>
    <lineage>
        <taxon>Bacteria</taxon>
        <taxon>Pseudomonadati</taxon>
        <taxon>Spirochaetota</taxon>
        <taxon>Spirochaetia</taxon>
        <taxon>Brachyspirales</taxon>
        <taxon>Brachyspiraceae</taxon>
        <taxon>Brachyspira</taxon>
    </lineage>
</organism>
<reference evidence="1 2" key="1">
    <citation type="journal article" date="2019" name="Anaerobe">
        <title>Brachyspira catarrhinii sp. nov., an anaerobic intestinal spirochaete isolated from vervet monkeys may have been misidentified as Brachyspira aalborgi in previous studies.</title>
        <authorList>
            <person name="Phillips N.D."/>
            <person name="La T."/>
            <person name="Hampson D.J."/>
        </authorList>
    </citation>
    <scope>NUCLEOTIDE SEQUENCE [LARGE SCALE GENOMIC DNA]</scope>
    <source>
        <strain evidence="1 2">Z12</strain>
    </source>
</reference>
<dbReference type="EMBL" id="SJDU01000120">
    <property type="protein sequence ID" value="TKZ35318.1"/>
    <property type="molecule type" value="Genomic_DNA"/>
</dbReference>
<dbReference type="SUPFAM" id="SSF56300">
    <property type="entry name" value="Metallo-dependent phosphatases"/>
    <property type="match status" value="1"/>
</dbReference>